<sequence length="133" mass="14327">MKSLFLRLSAVRIRPWVMAAVVSLAGLASLLVPLGEHPEWQPVFNFLHVPLFAGMAWLWTGLLRRQGSSRISASLRVAAAGIAIGIATELVQFVIPGRYGDLDDLVRDIAGLLIGILLGWMTPVTATDPAPTT</sequence>
<keyword evidence="1" id="KW-0472">Membrane</keyword>
<protein>
    <submittedName>
        <fullName evidence="3">VanZ family protein</fullName>
    </submittedName>
</protein>
<keyword evidence="4" id="KW-1185">Reference proteome</keyword>
<evidence type="ECO:0000259" key="2">
    <source>
        <dbReference type="Pfam" id="PF04892"/>
    </source>
</evidence>
<dbReference type="EMBL" id="CP104694">
    <property type="protein sequence ID" value="UXI66353.1"/>
    <property type="molecule type" value="Genomic_DNA"/>
</dbReference>
<organism evidence="3 4">
    <name type="scientific">Tahibacter amnicola</name>
    <dbReference type="NCBI Taxonomy" id="2976241"/>
    <lineage>
        <taxon>Bacteria</taxon>
        <taxon>Pseudomonadati</taxon>
        <taxon>Pseudomonadota</taxon>
        <taxon>Gammaproteobacteria</taxon>
        <taxon>Lysobacterales</taxon>
        <taxon>Rhodanobacteraceae</taxon>
        <taxon>Tahibacter</taxon>
    </lineage>
</organism>
<keyword evidence="1" id="KW-0812">Transmembrane</keyword>
<dbReference type="RefSeq" id="WP_261693337.1">
    <property type="nucleotide sequence ID" value="NZ_CP104694.1"/>
</dbReference>
<proteinExistence type="predicted"/>
<gene>
    <name evidence="3" type="ORF">N4264_16540</name>
</gene>
<feature type="transmembrane region" description="Helical" evidence="1">
    <location>
        <begin position="75"/>
        <end position="95"/>
    </location>
</feature>
<dbReference type="Proteomes" id="UP001064632">
    <property type="component" value="Chromosome"/>
</dbReference>
<name>A0ABY6B8E9_9GAMM</name>
<evidence type="ECO:0000313" key="3">
    <source>
        <dbReference type="EMBL" id="UXI66353.1"/>
    </source>
</evidence>
<dbReference type="NCBIfam" id="NF037970">
    <property type="entry name" value="vanZ_1"/>
    <property type="match status" value="1"/>
</dbReference>
<evidence type="ECO:0000313" key="4">
    <source>
        <dbReference type="Proteomes" id="UP001064632"/>
    </source>
</evidence>
<reference evidence="3" key="1">
    <citation type="submission" date="2022-09" db="EMBL/GenBank/DDBJ databases">
        <title>Tahibacter sp. nov., isolated from a fresh water.</title>
        <authorList>
            <person name="Baek J.H."/>
            <person name="Lee J.K."/>
            <person name="Kim J.M."/>
            <person name="Jeon C.O."/>
        </authorList>
    </citation>
    <scope>NUCLEOTIDE SEQUENCE</scope>
    <source>
        <strain evidence="3">W38</strain>
    </source>
</reference>
<dbReference type="InterPro" id="IPR006976">
    <property type="entry name" value="VanZ-like"/>
</dbReference>
<dbReference type="Pfam" id="PF04892">
    <property type="entry name" value="VanZ"/>
    <property type="match status" value="1"/>
</dbReference>
<feature type="transmembrane region" description="Helical" evidence="1">
    <location>
        <begin position="46"/>
        <end position="63"/>
    </location>
</feature>
<keyword evidence="1" id="KW-1133">Transmembrane helix</keyword>
<accession>A0ABY6B8E9</accession>
<feature type="transmembrane region" description="Helical" evidence="1">
    <location>
        <begin position="16"/>
        <end position="34"/>
    </location>
</feature>
<evidence type="ECO:0000256" key="1">
    <source>
        <dbReference type="SAM" id="Phobius"/>
    </source>
</evidence>
<feature type="domain" description="VanZ-like" evidence="2">
    <location>
        <begin position="36"/>
        <end position="120"/>
    </location>
</feature>